<feature type="domain" description="THAP-type" evidence="14">
    <location>
        <begin position="1"/>
        <end position="80"/>
    </location>
</feature>
<organism evidence="15 16">
    <name type="scientific">Dinoponera quadriceps</name>
    <name type="common">South American ant</name>
    <dbReference type="NCBI Taxonomy" id="609295"/>
    <lineage>
        <taxon>Eukaryota</taxon>
        <taxon>Metazoa</taxon>
        <taxon>Ecdysozoa</taxon>
        <taxon>Arthropoda</taxon>
        <taxon>Hexapoda</taxon>
        <taxon>Insecta</taxon>
        <taxon>Pterygota</taxon>
        <taxon>Neoptera</taxon>
        <taxon>Endopterygota</taxon>
        <taxon>Hymenoptera</taxon>
        <taxon>Apocrita</taxon>
        <taxon>Aculeata</taxon>
        <taxon>Formicoidea</taxon>
        <taxon>Formicidae</taxon>
        <taxon>Ponerinae</taxon>
        <taxon>Ponerini</taxon>
        <taxon>Dinoponera</taxon>
    </lineage>
</organism>
<accession>A0A6P3X4H5</accession>
<keyword evidence="5" id="KW-0862">Zinc</keyword>
<evidence type="ECO:0000313" key="15">
    <source>
        <dbReference type="Proteomes" id="UP000515204"/>
    </source>
</evidence>
<dbReference type="InterPro" id="IPR038441">
    <property type="entry name" value="THAP_Znf_sf"/>
</dbReference>
<comment type="subcellular location">
    <subcellularLocation>
        <location evidence="1">Nucleus</location>
        <location evidence="1">Nucleoplasm</location>
    </subcellularLocation>
</comment>
<evidence type="ECO:0000256" key="7">
    <source>
        <dbReference type="ARBA" id="ARBA00023054"/>
    </source>
</evidence>
<feature type="coiled-coil region" evidence="13">
    <location>
        <begin position="214"/>
        <end position="248"/>
    </location>
</feature>
<dbReference type="PANTHER" id="PTHR46600:SF1">
    <property type="entry name" value="THAP DOMAIN-CONTAINING PROTEIN 1"/>
    <property type="match status" value="1"/>
</dbReference>
<keyword evidence="15" id="KW-1185">Reference proteome</keyword>
<evidence type="ECO:0000256" key="9">
    <source>
        <dbReference type="ARBA" id="ARBA00023163"/>
    </source>
</evidence>
<evidence type="ECO:0000256" key="6">
    <source>
        <dbReference type="ARBA" id="ARBA00023015"/>
    </source>
</evidence>
<dbReference type="Proteomes" id="UP000515204">
    <property type="component" value="Unplaced"/>
</dbReference>
<dbReference type="GeneID" id="106743657"/>
<dbReference type="SMART" id="SM00692">
    <property type="entry name" value="DM3"/>
    <property type="match status" value="1"/>
</dbReference>
<keyword evidence="10" id="KW-0539">Nucleus</keyword>
<keyword evidence="9" id="KW-0804">Transcription</keyword>
<dbReference type="GO" id="GO:0005654">
    <property type="term" value="C:nucleoplasm"/>
    <property type="evidence" value="ECO:0007669"/>
    <property type="project" value="UniProtKB-SubCell"/>
</dbReference>
<dbReference type="GO" id="GO:0008270">
    <property type="term" value="F:zinc ion binding"/>
    <property type="evidence" value="ECO:0007669"/>
    <property type="project" value="UniProtKB-KW"/>
</dbReference>
<dbReference type="GO" id="GO:0043565">
    <property type="term" value="F:sequence-specific DNA binding"/>
    <property type="evidence" value="ECO:0007669"/>
    <property type="project" value="InterPro"/>
</dbReference>
<keyword evidence="8 12" id="KW-0238">DNA-binding</keyword>
<dbReference type="Gene3D" id="6.20.210.20">
    <property type="entry name" value="THAP domain"/>
    <property type="match status" value="1"/>
</dbReference>
<keyword evidence="4 12" id="KW-0863">Zinc-finger</keyword>
<evidence type="ECO:0000256" key="12">
    <source>
        <dbReference type="PROSITE-ProRule" id="PRU00309"/>
    </source>
</evidence>
<keyword evidence="3" id="KW-0479">Metal-binding</keyword>
<keyword evidence="7 13" id="KW-0175">Coiled coil</keyword>
<evidence type="ECO:0000256" key="5">
    <source>
        <dbReference type="ARBA" id="ARBA00022833"/>
    </source>
</evidence>
<sequence length="250" mass="28955">MVRTCICCKYRVNKLQSDISLYGFPKDGEILEKWLSAIGTAKKVSESTRICSRHFKEVDFRYSLVGGNRFLKHGAVPSLHLNEEAKDERSSDSQESQVIISEEDRTVNKILNITDLQTGLQVRNDNRSLHIIKRKEEATARSTCEHIRLGSHSEPQASERLICCSRLSPLLPGQSEQKRTENKRKKCLYDVSWEEISTSPVQAKIYWEVVTGKINRQKVVLKTLRQKVRRLKKRITKLQSLVKRKKYENK</sequence>
<dbReference type="SUPFAM" id="SSF57716">
    <property type="entry name" value="Glucocorticoid receptor-like (DNA-binding domain)"/>
    <property type="match status" value="1"/>
</dbReference>
<dbReference type="InterPro" id="IPR026516">
    <property type="entry name" value="THAP1/10"/>
</dbReference>
<dbReference type="KEGG" id="dqu:106743657"/>
<name>A0A6P3X4H5_DINQU</name>
<evidence type="ECO:0000313" key="16">
    <source>
        <dbReference type="RefSeq" id="XP_014473198.1"/>
    </source>
</evidence>
<dbReference type="Pfam" id="PF05485">
    <property type="entry name" value="THAP"/>
    <property type="match status" value="1"/>
</dbReference>
<dbReference type="PROSITE" id="PS50950">
    <property type="entry name" value="ZF_THAP"/>
    <property type="match status" value="1"/>
</dbReference>
<dbReference type="PANTHER" id="PTHR46600">
    <property type="entry name" value="THAP DOMAIN-CONTAINING"/>
    <property type="match status" value="1"/>
</dbReference>
<dbReference type="RefSeq" id="XP_014473198.1">
    <property type="nucleotide sequence ID" value="XM_014617712.1"/>
</dbReference>
<protein>
    <submittedName>
        <fullName evidence="16">Uncharacterized protein LOC106743657 isoform X1</fullName>
    </submittedName>
</protein>
<dbReference type="SMART" id="SM00980">
    <property type="entry name" value="THAP"/>
    <property type="match status" value="1"/>
</dbReference>
<comment type="similarity">
    <text evidence="2">Belongs to the THAP1 family.</text>
</comment>
<evidence type="ECO:0000256" key="10">
    <source>
        <dbReference type="ARBA" id="ARBA00023242"/>
    </source>
</evidence>
<dbReference type="InterPro" id="IPR006612">
    <property type="entry name" value="THAP_Znf"/>
</dbReference>
<proteinExistence type="inferred from homology"/>
<dbReference type="AlphaFoldDB" id="A0A6P3X4H5"/>
<evidence type="ECO:0000256" key="1">
    <source>
        <dbReference type="ARBA" id="ARBA00004642"/>
    </source>
</evidence>
<evidence type="ECO:0000259" key="14">
    <source>
        <dbReference type="PROSITE" id="PS50950"/>
    </source>
</evidence>
<evidence type="ECO:0000256" key="13">
    <source>
        <dbReference type="SAM" id="Coils"/>
    </source>
</evidence>
<evidence type="ECO:0000256" key="4">
    <source>
        <dbReference type="ARBA" id="ARBA00022771"/>
    </source>
</evidence>
<reference evidence="16" key="1">
    <citation type="submission" date="2025-08" db="UniProtKB">
        <authorList>
            <consortium name="RefSeq"/>
        </authorList>
    </citation>
    <scope>IDENTIFICATION</scope>
</reference>
<keyword evidence="6" id="KW-0805">Transcription regulation</keyword>
<evidence type="ECO:0000256" key="3">
    <source>
        <dbReference type="ARBA" id="ARBA00022723"/>
    </source>
</evidence>
<evidence type="ECO:0000256" key="2">
    <source>
        <dbReference type="ARBA" id="ARBA00006177"/>
    </source>
</evidence>
<keyword evidence="11" id="KW-0131">Cell cycle</keyword>
<dbReference type="OrthoDB" id="5982876at2759"/>
<gene>
    <name evidence="16" type="primary">LOC106743657</name>
</gene>
<evidence type="ECO:0000256" key="11">
    <source>
        <dbReference type="ARBA" id="ARBA00023306"/>
    </source>
</evidence>
<evidence type="ECO:0000256" key="8">
    <source>
        <dbReference type="ARBA" id="ARBA00023125"/>
    </source>
</evidence>